<evidence type="ECO:0000256" key="1">
    <source>
        <dbReference type="ARBA" id="ARBA00006484"/>
    </source>
</evidence>
<proteinExistence type="inferred from homology"/>
<comment type="caution">
    <text evidence="4">The sequence shown here is derived from an EMBL/GenBank/DDBJ whole genome shotgun (WGS) entry which is preliminary data.</text>
</comment>
<dbReference type="EMBL" id="LNZH02000195">
    <property type="protein sequence ID" value="OCB87119.1"/>
    <property type="molecule type" value="Genomic_DNA"/>
</dbReference>
<organism evidence="4 5">
    <name type="scientific">Sanghuangporus baumii</name>
    <name type="common">Phellinus baumii</name>
    <dbReference type="NCBI Taxonomy" id="108892"/>
    <lineage>
        <taxon>Eukaryota</taxon>
        <taxon>Fungi</taxon>
        <taxon>Dikarya</taxon>
        <taxon>Basidiomycota</taxon>
        <taxon>Agaricomycotina</taxon>
        <taxon>Agaricomycetes</taxon>
        <taxon>Hymenochaetales</taxon>
        <taxon>Hymenochaetaceae</taxon>
        <taxon>Sanghuangporus</taxon>
    </lineage>
</organism>
<evidence type="ECO:0000256" key="2">
    <source>
        <dbReference type="ARBA" id="ARBA00022857"/>
    </source>
</evidence>
<dbReference type="InterPro" id="IPR020904">
    <property type="entry name" value="Sc_DH/Rdtase_CS"/>
</dbReference>
<keyword evidence="5" id="KW-1185">Reference proteome</keyword>
<dbReference type="InterPro" id="IPR002347">
    <property type="entry name" value="SDR_fam"/>
</dbReference>
<gene>
    <name evidence="4" type="ORF">A7U60_g5854</name>
</gene>
<dbReference type="InterPro" id="IPR036291">
    <property type="entry name" value="NAD(P)-bd_dom_sf"/>
</dbReference>
<dbReference type="PROSITE" id="PS00061">
    <property type="entry name" value="ADH_SHORT"/>
    <property type="match status" value="1"/>
</dbReference>
<dbReference type="PANTHER" id="PTHR43669">
    <property type="entry name" value="5-KETO-D-GLUCONATE 5-REDUCTASE"/>
    <property type="match status" value="1"/>
</dbReference>
<evidence type="ECO:0000313" key="5">
    <source>
        <dbReference type="Proteomes" id="UP000757232"/>
    </source>
</evidence>
<evidence type="ECO:0000256" key="3">
    <source>
        <dbReference type="ARBA" id="ARBA00023002"/>
    </source>
</evidence>
<dbReference type="PANTHER" id="PTHR43669:SF11">
    <property type="entry name" value="SHORT-CHAIN DEHYDROGENASE_OXIDOREDUCTASE"/>
    <property type="match status" value="1"/>
</dbReference>
<dbReference type="AlphaFoldDB" id="A0A9Q5HWF2"/>
<sequence length="290" mass="31633">MPGINDSKCVLVIGATAGIGRALALAIHALPSKPTVIVAGRRKERLDELVKKGDGRIEAMQVDISSGKDMLKAFADEVIQKFPDVSPDSGGIDYRADLTSYFSLLKLDAVLFAAGIQRAADFKEPEKIDLDALFEEVHVNYLAILALTKFLLPHFLRLSSEGRPTFIIPISSGLAMVPVTHVTSYCATKAAVHSLSMSLRISLSDTNVHIMEIMPPVISMGSDGLLTEQGTTEAISKNWMPLDEFTKYTMEGLQRGDFNIVVPSMKEIWNNVEAERVALSGRILFAKKGN</sequence>
<evidence type="ECO:0000313" key="4">
    <source>
        <dbReference type="EMBL" id="OCB87119.1"/>
    </source>
</evidence>
<dbReference type="PRINTS" id="PR00081">
    <property type="entry name" value="GDHRDH"/>
</dbReference>
<dbReference type="Gene3D" id="3.40.50.720">
    <property type="entry name" value="NAD(P)-binding Rossmann-like Domain"/>
    <property type="match status" value="1"/>
</dbReference>
<dbReference type="SUPFAM" id="SSF51735">
    <property type="entry name" value="NAD(P)-binding Rossmann-fold domains"/>
    <property type="match status" value="1"/>
</dbReference>
<protein>
    <recommendedName>
        <fullName evidence="6">NAD(P)-binding protein</fullName>
    </recommendedName>
</protein>
<evidence type="ECO:0008006" key="6">
    <source>
        <dbReference type="Google" id="ProtNLM"/>
    </source>
</evidence>
<keyword evidence="3" id="KW-0560">Oxidoreductase</keyword>
<dbReference type="Proteomes" id="UP000757232">
    <property type="component" value="Unassembled WGS sequence"/>
</dbReference>
<reference evidence="4" key="1">
    <citation type="submission" date="2016-06" db="EMBL/GenBank/DDBJ databases">
        <title>Draft Genome sequence of the fungus Inonotus baumii.</title>
        <authorList>
            <person name="Zhu H."/>
            <person name="Lin W."/>
        </authorList>
    </citation>
    <scope>NUCLEOTIDE SEQUENCE</scope>
    <source>
        <strain evidence="4">821</strain>
    </source>
</reference>
<dbReference type="Pfam" id="PF00106">
    <property type="entry name" value="adh_short"/>
    <property type="match status" value="2"/>
</dbReference>
<comment type="similarity">
    <text evidence="1">Belongs to the short-chain dehydrogenases/reductases (SDR) family.</text>
</comment>
<name>A0A9Q5HWF2_SANBA</name>
<dbReference type="OrthoDB" id="37659at2759"/>
<dbReference type="GO" id="GO:0016491">
    <property type="term" value="F:oxidoreductase activity"/>
    <property type="evidence" value="ECO:0007669"/>
    <property type="project" value="UniProtKB-KW"/>
</dbReference>
<accession>A0A9Q5HWF2</accession>
<keyword evidence="2" id="KW-0521">NADP</keyword>